<comment type="caution">
    <text evidence="1">The sequence shown here is derived from an EMBL/GenBank/DDBJ whole genome shotgun (WGS) entry which is preliminary data.</text>
</comment>
<sequence length="89" mass="10602">MISLQVNTEFLKGDFLVGDVRVEQKRHLLFANSNHLEYLQKAKRWYLDGTFDVVNKPFAQLFSIHAFMRKDDNMKEVPLLFVLMSKRRK</sequence>
<dbReference type="EMBL" id="JAIWYP010000015">
    <property type="protein sequence ID" value="KAH3704810.1"/>
    <property type="molecule type" value="Genomic_DNA"/>
</dbReference>
<evidence type="ECO:0000313" key="1">
    <source>
        <dbReference type="EMBL" id="KAH3704810.1"/>
    </source>
</evidence>
<reference evidence="1" key="2">
    <citation type="submission" date="2020-11" db="EMBL/GenBank/DDBJ databases">
        <authorList>
            <person name="McCartney M.A."/>
            <person name="Auch B."/>
            <person name="Kono T."/>
            <person name="Mallez S."/>
            <person name="Becker A."/>
            <person name="Gohl D.M."/>
            <person name="Silverstein K.A.T."/>
            <person name="Koren S."/>
            <person name="Bechman K.B."/>
            <person name="Herman A."/>
            <person name="Abrahante J.E."/>
            <person name="Garbe J."/>
        </authorList>
    </citation>
    <scope>NUCLEOTIDE SEQUENCE</scope>
    <source>
        <strain evidence="1">Duluth1</strain>
        <tissue evidence="1">Whole animal</tissue>
    </source>
</reference>
<name>A0A9D3YTX3_DREPO</name>
<dbReference type="AlphaFoldDB" id="A0A9D3YTX3"/>
<evidence type="ECO:0000313" key="2">
    <source>
        <dbReference type="Proteomes" id="UP000828390"/>
    </source>
</evidence>
<dbReference type="Proteomes" id="UP000828390">
    <property type="component" value="Unassembled WGS sequence"/>
</dbReference>
<protein>
    <submittedName>
        <fullName evidence="1">Uncharacterized protein</fullName>
    </submittedName>
</protein>
<keyword evidence="2" id="KW-1185">Reference proteome</keyword>
<reference evidence="1" key="1">
    <citation type="journal article" date="2019" name="bioRxiv">
        <title>The Genome of the Zebra Mussel, Dreissena polymorpha: A Resource for Invasive Species Research.</title>
        <authorList>
            <person name="McCartney M.A."/>
            <person name="Auch B."/>
            <person name="Kono T."/>
            <person name="Mallez S."/>
            <person name="Zhang Y."/>
            <person name="Obille A."/>
            <person name="Becker A."/>
            <person name="Abrahante J.E."/>
            <person name="Garbe J."/>
            <person name="Badalamenti J.P."/>
            <person name="Herman A."/>
            <person name="Mangelson H."/>
            <person name="Liachko I."/>
            <person name="Sullivan S."/>
            <person name="Sone E.D."/>
            <person name="Koren S."/>
            <person name="Silverstein K.A.T."/>
            <person name="Beckman K.B."/>
            <person name="Gohl D.M."/>
        </authorList>
    </citation>
    <scope>NUCLEOTIDE SEQUENCE</scope>
    <source>
        <strain evidence="1">Duluth1</strain>
        <tissue evidence="1">Whole animal</tissue>
    </source>
</reference>
<accession>A0A9D3YTX3</accession>
<proteinExistence type="predicted"/>
<organism evidence="1 2">
    <name type="scientific">Dreissena polymorpha</name>
    <name type="common">Zebra mussel</name>
    <name type="synonym">Mytilus polymorpha</name>
    <dbReference type="NCBI Taxonomy" id="45954"/>
    <lineage>
        <taxon>Eukaryota</taxon>
        <taxon>Metazoa</taxon>
        <taxon>Spiralia</taxon>
        <taxon>Lophotrochozoa</taxon>
        <taxon>Mollusca</taxon>
        <taxon>Bivalvia</taxon>
        <taxon>Autobranchia</taxon>
        <taxon>Heteroconchia</taxon>
        <taxon>Euheterodonta</taxon>
        <taxon>Imparidentia</taxon>
        <taxon>Neoheterodontei</taxon>
        <taxon>Myida</taxon>
        <taxon>Dreissenoidea</taxon>
        <taxon>Dreissenidae</taxon>
        <taxon>Dreissena</taxon>
    </lineage>
</organism>
<gene>
    <name evidence="1" type="ORF">DPMN_079871</name>
</gene>